<protein>
    <submittedName>
        <fullName evidence="1">Uncharacterized protein</fullName>
    </submittedName>
</protein>
<proteinExistence type="predicted"/>
<accession>A0A3E1BXV3</accession>
<evidence type="ECO:0000313" key="1">
    <source>
        <dbReference type="EMBL" id="RFB99938.1"/>
    </source>
</evidence>
<reference evidence="1 2" key="1">
    <citation type="submission" date="2017-03" db="EMBL/GenBank/DDBJ databases">
        <title>Genome analysis of Rhizobial strains effectives or ineffectives for nitrogen fixation isolated from bean seeds.</title>
        <authorList>
            <person name="Peralta H."/>
            <person name="Aguilar-Vera A."/>
            <person name="Mora Y."/>
            <person name="Vargas-Lagunas C."/>
            <person name="Girard L."/>
            <person name="Mora J."/>
        </authorList>
    </citation>
    <scope>NUCLEOTIDE SEQUENCE [LARGE SCALE GENOMIC DNA]</scope>
    <source>
        <strain evidence="1 2">CCGM5</strain>
    </source>
</reference>
<dbReference type="AlphaFoldDB" id="A0A3E1BXV3"/>
<evidence type="ECO:0000313" key="2">
    <source>
        <dbReference type="Proteomes" id="UP000256748"/>
    </source>
</evidence>
<organism evidence="1 2">
    <name type="scientific">Rhizobium leguminosarum bv. trifolii</name>
    <dbReference type="NCBI Taxonomy" id="386"/>
    <lineage>
        <taxon>Bacteria</taxon>
        <taxon>Pseudomonadati</taxon>
        <taxon>Pseudomonadota</taxon>
        <taxon>Alphaproteobacteria</taxon>
        <taxon>Hyphomicrobiales</taxon>
        <taxon>Rhizobiaceae</taxon>
        <taxon>Rhizobium/Agrobacterium group</taxon>
        <taxon>Rhizobium</taxon>
    </lineage>
</organism>
<sequence>MMLKAIANALARLFKSGIGALRWAENLVLAPFRAIFGGGGGALANPEFNPTMTSQELLEEYEDNRKAQAALSRSDRDGIGCVMTYAAASPAARATTDLSAVPADARVSLLTMDDHELKALAAAGPSKVRKWLEGKQHGIFGVPNVTTSAKTKAVSAPLQPPAGMTLQEQMVWRVQAHLGKPDHSTEFRIA</sequence>
<dbReference type="RefSeq" id="WP_116272607.1">
    <property type="nucleotide sequence ID" value="NZ_KZ859521.1"/>
</dbReference>
<comment type="caution">
    <text evidence="1">The sequence shown here is derived from an EMBL/GenBank/DDBJ whole genome shotgun (WGS) entry which is preliminary data.</text>
</comment>
<dbReference type="EMBL" id="NAOO01000004">
    <property type="protein sequence ID" value="RFB99938.1"/>
    <property type="molecule type" value="Genomic_DNA"/>
</dbReference>
<gene>
    <name evidence="1" type="ORF">B5K10_05390</name>
</gene>
<dbReference type="Proteomes" id="UP000256748">
    <property type="component" value="Unassembled WGS sequence"/>
</dbReference>
<name>A0A3E1BXV3_RHILT</name>